<comment type="pathway">
    <text evidence="5">Cofactor biosynthesis; ubiquinone biosynthesis.</text>
</comment>
<dbReference type="InterPro" id="IPR029063">
    <property type="entry name" value="SAM-dependent_MTases_sf"/>
</dbReference>
<dbReference type="SUPFAM" id="SSF53335">
    <property type="entry name" value="S-adenosyl-L-methionine-dependent methyltransferases"/>
    <property type="match status" value="1"/>
</dbReference>
<evidence type="ECO:0000256" key="2">
    <source>
        <dbReference type="ARBA" id="ARBA00022679"/>
    </source>
</evidence>
<dbReference type="EC" id="2.1.1.222" evidence="5"/>
<feature type="binding site" evidence="5">
    <location>
        <position position="98"/>
    </location>
    <ligand>
        <name>S-adenosyl-L-methionine</name>
        <dbReference type="ChEBI" id="CHEBI:59789"/>
    </ligand>
</feature>
<dbReference type="RefSeq" id="WP_153342659.1">
    <property type="nucleotide sequence ID" value="NZ_WIVE01000016.1"/>
</dbReference>
<keyword evidence="1 5" id="KW-0489">Methyltransferase</keyword>
<keyword evidence="2 5" id="KW-0808">Transferase</keyword>
<feature type="binding site" evidence="5">
    <location>
        <position position="46"/>
    </location>
    <ligand>
        <name>S-adenosyl-L-methionine</name>
        <dbReference type="ChEBI" id="CHEBI:59789"/>
    </ligand>
</feature>
<evidence type="ECO:0000256" key="1">
    <source>
        <dbReference type="ARBA" id="ARBA00022603"/>
    </source>
</evidence>
<comment type="caution">
    <text evidence="6">The sequence shown here is derived from an EMBL/GenBank/DDBJ whole genome shotgun (WGS) entry which is preliminary data.</text>
</comment>
<comment type="catalytic activity">
    <reaction evidence="5">
        <text>a 3-demethylubiquinol + S-adenosyl-L-methionine = a ubiquinol + S-adenosyl-L-homocysteine + H(+)</text>
        <dbReference type="Rhea" id="RHEA:44380"/>
        <dbReference type="Rhea" id="RHEA-COMP:9566"/>
        <dbReference type="Rhea" id="RHEA-COMP:10914"/>
        <dbReference type="ChEBI" id="CHEBI:15378"/>
        <dbReference type="ChEBI" id="CHEBI:17976"/>
        <dbReference type="ChEBI" id="CHEBI:57856"/>
        <dbReference type="ChEBI" id="CHEBI:59789"/>
        <dbReference type="ChEBI" id="CHEBI:84422"/>
        <dbReference type="EC" id="2.1.1.64"/>
    </reaction>
</comment>
<evidence type="ECO:0000256" key="4">
    <source>
        <dbReference type="ARBA" id="ARBA00022691"/>
    </source>
</evidence>
<evidence type="ECO:0000256" key="5">
    <source>
        <dbReference type="HAMAP-Rule" id="MF_00472"/>
    </source>
</evidence>
<evidence type="ECO:0000313" key="6">
    <source>
        <dbReference type="EMBL" id="MQX36298.1"/>
    </source>
</evidence>
<dbReference type="Pfam" id="PF13489">
    <property type="entry name" value="Methyltransf_23"/>
    <property type="match status" value="1"/>
</dbReference>
<reference evidence="6 7" key="1">
    <citation type="submission" date="2019-10" db="EMBL/GenBank/DDBJ databases">
        <title>Draft whole-genome sequence of the purple nonsulfur photosynthetic bacterium Roseospira navarrensis DSM 15114.</title>
        <authorList>
            <person name="Kyndt J.A."/>
            <person name="Meyer T.E."/>
        </authorList>
    </citation>
    <scope>NUCLEOTIDE SEQUENCE [LARGE SCALE GENOMIC DNA]</scope>
    <source>
        <strain evidence="6 7">DSM 15114</strain>
    </source>
</reference>
<feature type="binding site" evidence="5">
    <location>
        <position position="77"/>
    </location>
    <ligand>
        <name>S-adenosyl-L-methionine</name>
        <dbReference type="ChEBI" id="CHEBI:59789"/>
    </ligand>
</feature>
<name>A0A7X1ZD04_9PROT</name>
<dbReference type="PANTHER" id="PTHR43464:SF19">
    <property type="entry name" value="UBIQUINONE BIOSYNTHESIS O-METHYLTRANSFERASE, MITOCHONDRIAL"/>
    <property type="match status" value="1"/>
</dbReference>
<dbReference type="GO" id="GO:0061542">
    <property type="term" value="F:3-demethylubiquinol 3-O-methyltransferase activity"/>
    <property type="evidence" value="ECO:0007669"/>
    <property type="project" value="UniProtKB-UniRule"/>
</dbReference>
<keyword evidence="7" id="KW-1185">Reference proteome</keyword>
<comment type="function">
    <text evidence="5">O-methyltransferase that catalyzes the 2 O-methylation steps in the ubiquinone biosynthetic pathway.</text>
</comment>
<dbReference type="Gene3D" id="3.40.50.150">
    <property type="entry name" value="Vaccinia Virus protein VP39"/>
    <property type="match status" value="1"/>
</dbReference>
<dbReference type="GO" id="GO:0010420">
    <property type="term" value="F:polyprenyldihydroxybenzoate methyltransferase activity"/>
    <property type="evidence" value="ECO:0007669"/>
    <property type="project" value="InterPro"/>
</dbReference>
<dbReference type="Proteomes" id="UP000434582">
    <property type="component" value="Unassembled WGS sequence"/>
</dbReference>
<comment type="catalytic activity">
    <reaction evidence="5">
        <text>a 3-(all-trans-polyprenyl)benzene-1,2-diol + S-adenosyl-L-methionine = a 2-methoxy-6-(all-trans-polyprenyl)phenol + S-adenosyl-L-homocysteine + H(+)</text>
        <dbReference type="Rhea" id="RHEA:31411"/>
        <dbReference type="Rhea" id="RHEA-COMP:9550"/>
        <dbReference type="Rhea" id="RHEA-COMP:9551"/>
        <dbReference type="ChEBI" id="CHEBI:15378"/>
        <dbReference type="ChEBI" id="CHEBI:57856"/>
        <dbReference type="ChEBI" id="CHEBI:59789"/>
        <dbReference type="ChEBI" id="CHEBI:62729"/>
        <dbReference type="ChEBI" id="CHEBI:62731"/>
        <dbReference type="EC" id="2.1.1.222"/>
    </reaction>
</comment>
<dbReference type="EC" id="2.1.1.64" evidence="5"/>
<keyword evidence="3 5" id="KW-0831">Ubiquinone biosynthesis</keyword>
<feature type="binding site" evidence="5">
    <location>
        <position position="141"/>
    </location>
    <ligand>
        <name>S-adenosyl-L-methionine</name>
        <dbReference type="ChEBI" id="CHEBI:59789"/>
    </ligand>
</feature>
<sequence length="253" mass="27071">MSAAPASNAPASSAVDAELAKFAAMADTWWDPDGPFKPLHTFNPTRLTYIRDNAAERFGRDIGQRHPFAGLRLLDIGCGGGLLCEPMARMGFDVTGIDATEKNTKIAAVHAEQSGLDIAYRCATPETLVAEGRTFDVVLTMEVVEHVADVDAFLHSCGALVAPGGLLIGATLNRTAKAFALAKVGAEYVLRWLPRGTHDWKKFVKPSEFAAGLRAGGLAVDGFAGMTFNPLARTWSLTRDLDVNYMIAAHKPA</sequence>
<dbReference type="GO" id="GO:0102208">
    <property type="term" value="F:2-polyprenyl-6-hydroxyphenol methylase activity"/>
    <property type="evidence" value="ECO:0007669"/>
    <property type="project" value="UniProtKB-EC"/>
</dbReference>
<dbReference type="PANTHER" id="PTHR43464">
    <property type="entry name" value="METHYLTRANSFERASE"/>
    <property type="match status" value="1"/>
</dbReference>
<proteinExistence type="inferred from homology"/>
<dbReference type="HAMAP" id="MF_00472">
    <property type="entry name" value="UbiG"/>
    <property type="match status" value="1"/>
</dbReference>
<dbReference type="AlphaFoldDB" id="A0A7X1ZD04"/>
<dbReference type="EMBL" id="WIVE01000016">
    <property type="protein sequence ID" value="MQX36298.1"/>
    <property type="molecule type" value="Genomic_DNA"/>
</dbReference>
<organism evidence="6 7">
    <name type="scientific">Roseospira navarrensis</name>
    <dbReference type="NCBI Taxonomy" id="140058"/>
    <lineage>
        <taxon>Bacteria</taxon>
        <taxon>Pseudomonadati</taxon>
        <taxon>Pseudomonadota</taxon>
        <taxon>Alphaproteobacteria</taxon>
        <taxon>Rhodospirillales</taxon>
        <taxon>Rhodospirillaceae</taxon>
        <taxon>Roseospira</taxon>
    </lineage>
</organism>
<dbReference type="NCBIfam" id="TIGR01983">
    <property type="entry name" value="UbiG"/>
    <property type="match status" value="1"/>
</dbReference>
<protein>
    <recommendedName>
        <fullName evidence="5">Ubiquinone biosynthesis O-methyltransferase</fullName>
    </recommendedName>
    <alternativeName>
        <fullName evidence="5">2-polyprenyl-6-hydroxyphenol methylase</fullName>
        <ecNumber evidence="5">2.1.1.222</ecNumber>
    </alternativeName>
    <alternativeName>
        <fullName evidence="5">3-demethylubiquinone 3-O-methyltransferase</fullName>
        <ecNumber evidence="5">2.1.1.64</ecNumber>
    </alternativeName>
</protein>
<dbReference type="GO" id="GO:0032259">
    <property type="term" value="P:methylation"/>
    <property type="evidence" value="ECO:0007669"/>
    <property type="project" value="UniProtKB-KW"/>
</dbReference>
<accession>A0A7X1ZD04</accession>
<dbReference type="CDD" id="cd02440">
    <property type="entry name" value="AdoMet_MTases"/>
    <property type="match status" value="1"/>
</dbReference>
<keyword evidence="4 5" id="KW-0949">S-adenosyl-L-methionine</keyword>
<dbReference type="InterPro" id="IPR010233">
    <property type="entry name" value="UbiG_MeTrfase"/>
</dbReference>
<dbReference type="OrthoDB" id="9801538at2"/>
<gene>
    <name evidence="5 6" type="primary">ubiG</name>
    <name evidence="6" type="ORF">GHC57_07175</name>
</gene>
<comment type="similarity">
    <text evidence="5">Belongs to the methyltransferase superfamily. UbiG/COQ3 family.</text>
</comment>
<evidence type="ECO:0000313" key="7">
    <source>
        <dbReference type="Proteomes" id="UP000434582"/>
    </source>
</evidence>
<evidence type="ECO:0000256" key="3">
    <source>
        <dbReference type="ARBA" id="ARBA00022688"/>
    </source>
</evidence>
<dbReference type="UniPathway" id="UPA00232"/>